<dbReference type="GO" id="GO:0003682">
    <property type="term" value="F:chromatin binding"/>
    <property type="evidence" value="ECO:0007669"/>
    <property type="project" value="TreeGrafter"/>
</dbReference>
<dbReference type="GO" id="GO:0007095">
    <property type="term" value="P:mitotic G2 DNA damage checkpoint signaling"/>
    <property type="evidence" value="ECO:0007669"/>
    <property type="project" value="TreeGrafter"/>
</dbReference>
<reference evidence="3 4" key="1">
    <citation type="journal article" date="2020" name="Nature">
        <title>Six reference-quality genomes reveal evolution of bat adaptations.</title>
        <authorList>
            <person name="Jebb D."/>
            <person name="Huang Z."/>
            <person name="Pippel M."/>
            <person name="Hughes G.M."/>
            <person name="Lavrichenko K."/>
            <person name="Devanna P."/>
            <person name="Winkler S."/>
            <person name="Jermiin L.S."/>
            <person name="Skirmuntt E.C."/>
            <person name="Katzourakis A."/>
            <person name="Burkitt-Gray L."/>
            <person name="Ray D.A."/>
            <person name="Sullivan K.A.M."/>
            <person name="Roscito J.G."/>
            <person name="Kirilenko B.M."/>
            <person name="Davalos L.M."/>
            <person name="Corthals A.P."/>
            <person name="Power M.L."/>
            <person name="Jones G."/>
            <person name="Ransome R.D."/>
            <person name="Dechmann D.K.N."/>
            <person name="Locatelli A.G."/>
            <person name="Puechmaille S.J."/>
            <person name="Fedrigo O."/>
            <person name="Jarvis E.D."/>
            <person name="Hiller M."/>
            <person name="Vernes S.C."/>
            <person name="Myers E.W."/>
            <person name="Teeling E.C."/>
        </authorList>
    </citation>
    <scope>NUCLEOTIDE SEQUENCE [LARGE SCALE GENOMIC DNA]</scope>
    <source>
        <strain evidence="3">MRouAeg1</strain>
        <tissue evidence="3">Muscle</tissue>
    </source>
</reference>
<evidence type="ECO:0000256" key="1">
    <source>
        <dbReference type="SAM" id="MobiDB-lite"/>
    </source>
</evidence>
<dbReference type="EMBL" id="JACASE010000007">
    <property type="protein sequence ID" value="KAF6448033.1"/>
    <property type="molecule type" value="Genomic_DNA"/>
</dbReference>
<dbReference type="InterPro" id="IPR032739">
    <property type="entry name" value="MRNIP"/>
</dbReference>
<feature type="region of interest" description="Disordered" evidence="1">
    <location>
        <begin position="76"/>
        <end position="117"/>
    </location>
</feature>
<dbReference type="Proteomes" id="UP000593571">
    <property type="component" value="Unassembled WGS sequence"/>
</dbReference>
<dbReference type="PANTHER" id="PTHR15863:SF2">
    <property type="entry name" value="MRN COMPLEX-INTERACTING PROTEIN"/>
    <property type="match status" value="1"/>
</dbReference>
<organism evidence="3 4">
    <name type="scientific">Rousettus aegyptiacus</name>
    <name type="common">Egyptian fruit bat</name>
    <name type="synonym">Pteropus aegyptiacus</name>
    <dbReference type="NCBI Taxonomy" id="9407"/>
    <lineage>
        <taxon>Eukaryota</taxon>
        <taxon>Metazoa</taxon>
        <taxon>Chordata</taxon>
        <taxon>Craniata</taxon>
        <taxon>Vertebrata</taxon>
        <taxon>Euteleostomi</taxon>
        <taxon>Mammalia</taxon>
        <taxon>Eutheria</taxon>
        <taxon>Laurasiatheria</taxon>
        <taxon>Chiroptera</taxon>
        <taxon>Yinpterochiroptera</taxon>
        <taxon>Pteropodoidea</taxon>
        <taxon>Pteropodidae</taxon>
        <taxon>Rousettinae</taxon>
        <taxon>Rousettus</taxon>
    </lineage>
</organism>
<dbReference type="GO" id="GO:0005634">
    <property type="term" value="C:nucleus"/>
    <property type="evidence" value="ECO:0007669"/>
    <property type="project" value="TreeGrafter"/>
</dbReference>
<comment type="caution">
    <text evidence="3">The sequence shown here is derived from an EMBL/GenBank/DDBJ whole genome shotgun (WGS) entry which is preliminary data.</text>
</comment>
<evidence type="ECO:0000259" key="2">
    <source>
        <dbReference type="Pfam" id="PF15749"/>
    </source>
</evidence>
<sequence>MVPPPQIRVLRCCSCRLFQAHQVKKNRKWTCKACGEKQSFLREKPLPSENRWLKYLERGSEKVGLEEGVCFSTQPTSATKMPYSPNTSLPRKRRWSQSTAQPPCIPSGQDLGNSEDTLETQKDHAGLAELVGEGSCCKDWDTREFTGPWGGPPCPAQWNGYKGLFFKSR</sequence>
<name>A0A7J8FJU7_ROUAE</name>
<evidence type="ECO:0000313" key="3">
    <source>
        <dbReference type="EMBL" id="KAF6448033.1"/>
    </source>
</evidence>
<proteinExistence type="predicted"/>
<gene>
    <name evidence="3" type="ORF">HJG63_013512</name>
</gene>
<dbReference type="InterPro" id="IPR049472">
    <property type="entry name" value="MRNIP_N"/>
</dbReference>
<dbReference type="Pfam" id="PF15749">
    <property type="entry name" value="MRNIP"/>
    <property type="match status" value="1"/>
</dbReference>
<evidence type="ECO:0000313" key="4">
    <source>
        <dbReference type="Proteomes" id="UP000593571"/>
    </source>
</evidence>
<protein>
    <submittedName>
        <fullName evidence="3">MRN complex interacting protein</fullName>
    </submittedName>
</protein>
<accession>A0A7J8FJU7</accession>
<feature type="compositionally biased region" description="Polar residues" evidence="1">
    <location>
        <begin position="76"/>
        <end position="89"/>
    </location>
</feature>
<dbReference type="PANTHER" id="PTHR15863">
    <property type="entry name" value="MRN COMPLEX-INTERACTING PROTEIN"/>
    <property type="match status" value="1"/>
</dbReference>
<feature type="domain" description="MRN complex-interacting protein N-terminal" evidence="2">
    <location>
        <begin position="9"/>
        <end position="42"/>
    </location>
</feature>
<keyword evidence="4" id="KW-1185">Reference proteome</keyword>
<dbReference type="AlphaFoldDB" id="A0A7J8FJU7"/>